<dbReference type="SMART" id="SM00269">
    <property type="entry name" value="BowB"/>
    <property type="match status" value="1"/>
</dbReference>
<dbReference type="Proteomes" id="UP000515123">
    <property type="component" value="Linkage group 16"/>
</dbReference>
<keyword evidence="2 5" id="KW-0646">Protease inhibitor</keyword>
<reference evidence="8" key="1">
    <citation type="journal article" date="2015" name="Nat. Genet.">
        <title>The pineapple genome and the evolution of CAM photosynthesis.</title>
        <authorList>
            <person name="Ming R."/>
            <person name="VanBuren R."/>
            <person name="Wai C.M."/>
            <person name="Tang H."/>
            <person name="Schatz M.C."/>
            <person name="Bowers J.E."/>
            <person name="Lyons E."/>
            <person name="Wang M.L."/>
            <person name="Chen J."/>
            <person name="Biggers E."/>
            <person name="Zhang J."/>
            <person name="Huang L."/>
            <person name="Zhang L."/>
            <person name="Miao W."/>
            <person name="Zhang J."/>
            <person name="Ye Z."/>
            <person name="Miao C."/>
            <person name="Lin Z."/>
            <person name="Wang H."/>
            <person name="Zhou H."/>
            <person name="Yim W.C."/>
            <person name="Priest H.D."/>
            <person name="Zheng C."/>
            <person name="Woodhouse M."/>
            <person name="Edger P.P."/>
            <person name="Guyot R."/>
            <person name="Guo H.B."/>
            <person name="Guo H."/>
            <person name="Zheng G."/>
            <person name="Singh R."/>
            <person name="Sharma A."/>
            <person name="Min X."/>
            <person name="Zheng Y."/>
            <person name="Lee H."/>
            <person name="Gurtowski J."/>
            <person name="Sedlazeck F.J."/>
            <person name="Harkess A."/>
            <person name="McKain M.R."/>
            <person name="Liao Z."/>
            <person name="Fang J."/>
            <person name="Liu J."/>
            <person name="Zhang X."/>
            <person name="Zhang Q."/>
            <person name="Hu W."/>
            <person name="Qin Y."/>
            <person name="Wang K."/>
            <person name="Chen L.Y."/>
            <person name="Shirley N."/>
            <person name="Lin Y.R."/>
            <person name="Liu L.Y."/>
            <person name="Hernandez A.G."/>
            <person name="Wright C.L."/>
            <person name="Bulone V."/>
            <person name="Tuskan G.A."/>
            <person name="Heath K."/>
            <person name="Zee F."/>
            <person name="Moore P.H."/>
            <person name="Sunkar R."/>
            <person name="Leebens-Mack J.H."/>
            <person name="Mockler T."/>
            <person name="Bennetzen J.L."/>
            <person name="Freeling M."/>
            <person name="Sankoff D."/>
            <person name="Paterson A.H."/>
            <person name="Zhu X."/>
            <person name="Yang X."/>
            <person name="Smith J.A."/>
            <person name="Cushman J.C."/>
            <person name="Paull R.E."/>
            <person name="Yu Q."/>
        </authorList>
    </citation>
    <scope>NUCLEOTIDE SEQUENCE [LARGE SCALE GENOMIC DNA]</scope>
    <source>
        <strain evidence="8">cv. F153</strain>
    </source>
</reference>
<gene>
    <name evidence="9" type="primary">LOC109721948</name>
</gene>
<organism evidence="8 9">
    <name type="scientific">Ananas comosus</name>
    <name type="common">Pineapple</name>
    <name type="synonym">Ananas ananas</name>
    <dbReference type="NCBI Taxonomy" id="4615"/>
    <lineage>
        <taxon>Eukaryota</taxon>
        <taxon>Viridiplantae</taxon>
        <taxon>Streptophyta</taxon>
        <taxon>Embryophyta</taxon>
        <taxon>Tracheophyta</taxon>
        <taxon>Spermatophyta</taxon>
        <taxon>Magnoliopsida</taxon>
        <taxon>Liliopsida</taxon>
        <taxon>Poales</taxon>
        <taxon>Bromeliaceae</taxon>
        <taxon>Bromelioideae</taxon>
        <taxon>Ananas</taxon>
    </lineage>
</organism>
<evidence type="ECO:0000256" key="2">
    <source>
        <dbReference type="ARBA" id="ARBA00022690"/>
    </source>
</evidence>
<dbReference type="PANTHER" id="PTHR33479">
    <property type="entry name" value="BOWMAN-BIRK TYPE BRAN TRYPSIN INHIBITOR"/>
    <property type="match status" value="1"/>
</dbReference>
<dbReference type="PANTHER" id="PTHR33479:SF19">
    <property type="entry name" value="BOWMAN-BIRK TYPE PROTEINASE INHIBITOR C-II"/>
    <property type="match status" value="1"/>
</dbReference>
<evidence type="ECO:0000256" key="6">
    <source>
        <dbReference type="SAM" id="SignalP"/>
    </source>
</evidence>
<accession>A0A6P5GB38</accession>
<dbReference type="Pfam" id="PF00228">
    <property type="entry name" value="Bowman-Birk_leg"/>
    <property type="match status" value="1"/>
</dbReference>
<proteinExistence type="inferred from homology"/>
<feature type="domain" description="Bowman-Birk serine protease inhibitors family" evidence="7">
    <location>
        <begin position="55"/>
        <end position="112"/>
    </location>
</feature>
<sequence length="121" mass="13243">MSRSIPKMGASMILLLVVVGHLSFSDQIAASGPNNHQLPNQGVGDEDERQMPWKCCDNCVCPSSDPLRCGCQDWLSGSCHPNCRKCVKLPLMIYPPYVRCADIILGHCGEPCSTQDQPLNN</sequence>
<evidence type="ECO:0000256" key="4">
    <source>
        <dbReference type="ARBA" id="ARBA00023157"/>
    </source>
</evidence>
<comment type="similarity">
    <text evidence="1 5">Belongs to the Bowman-Birk serine protease inhibitor family.</text>
</comment>
<dbReference type="Gene3D" id="2.10.69.10">
    <property type="entry name" value="Cysteine Protease (Bromelain) Inhibitor, subunit H"/>
    <property type="match status" value="1"/>
</dbReference>
<evidence type="ECO:0000256" key="5">
    <source>
        <dbReference type="RuleBase" id="RU003856"/>
    </source>
</evidence>
<keyword evidence="4" id="KW-1015">Disulfide bond</keyword>
<dbReference type="SUPFAM" id="SSF57247">
    <property type="entry name" value="Bowman-Birk inhibitor, BBI"/>
    <property type="match status" value="1"/>
</dbReference>
<evidence type="ECO:0000313" key="8">
    <source>
        <dbReference type="Proteomes" id="UP000515123"/>
    </source>
</evidence>
<dbReference type="GO" id="GO:0005576">
    <property type="term" value="C:extracellular region"/>
    <property type="evidence" value="ECO:0007669"/>
    <property type="project" value="InterPro"/>
</dbReference>
<name>A0A6P5GB38_ANACO</name>
<dbReference type="GO" id="GO:0004867">
    <property type="term" value="F:serine-type endopeptidase inhibitor activity"/>
    <property type="evidence" value="ECO:0007669"/>
    <property type="project" value="UniProtKB-KW"/>
</dbReference>
<dbReference type="InterPro" id="IPR000877">
    <property type="entry name" value="Prot_inh_BBI"/>
</dbReference>
<keyword evidence="3 5" id="KW-0722">Serine protease inhibitor</keyword>
<evidence type="ECO:0000256" key="1">
    <source>
        <dbReference type="ARBA" id="ARBA00008506"/>
    </source>
</evidence>
<keyword evidence="8" id="KW-1185">Reference proteome</keyword>
<dbReference type="InterPro" id="IPR035995">
    <property type="entry name" value="Bowman-Birk_prot_inh"/>
</dbReference>
<evidence type="ECO:0000313" key="9">
    <source>
        <dbReference type="RefSeq" id="XP_020105369.1"/>
    </source>
</evidence>
<reference evidence="9" key="2">
    <citation type="submission" date="2025-08" db="UniProtKB">
        <authorList>
            <consortium name="RefSeq"/>
        </authorList>
    </citation>
    <scope>IDENTIFICATION</scope>
    <source>
        <tissue evidence="9">Leaf</tissue>
    </source>
</reference>
<dbReference type="RefSeq" id="XP_020105369.1">
    <property type="nucleotide sequence ID" value="XM_020249780.1"/>
</dbReference>
<evidence type="ECO:0000259" key="7">
    <source>
        <dbReference type="SMART" id="SM00269"/>
    </source>
</evidence>
<dbReference type="AlphaFoldDB" id="A0A6P5GB38"/>
<keyword evidence="6" id="KW-0732">Signal</keyword>
<feature type="signal peptide" evidence="6">
    <location>
        <begin position="1"/>
        <end position="30"/>
    </location>
</feature>
<feature type="chain" id="PRO_5027673141" evidence="6">
    <location>
        <begin position="31"/>
        <end position="121"/>
    </location>
</feature>
<evidence type="ECO:0000256" key="3">
    <source>
        <dbReference type="ARBA" id="ARBA00022900"/>
    </source>
</evidence>
<protein>
    <submittedName>
        <fullName evidence="9">Bowman-Birk type proteinase inhibitor D-II-like isoform X2</fullName>
    </submittedName>
</protein>
<dbReference type="CDD" id="cd00023">
    <property type="entry name" value="BBI"/>
    <property type="match status" value="1"/>
</dbReference>
<dbReference type="GeneID" id="109721948"/>